<dbReference type="InterPro" id="IPR036909">
    <property type="entry name" value="Cyt_c-like_dom_sf"/>
</dbReference>
<feature type="domain" description="Cytochrome c" evidence="7">
    <location>
        <begin position="179"/>
        <end position="272"/>
    </location>
</feature>
<dbReference type="Pfam" id="PF00034">
    <property type="entry name" value="Cytochrom_C"/>
    <property type="match status" value="2"/>
</dbReference>
<protein>
    <submittedName>
        <fullName evidence="8">C-type cytochrome</fullName>
    </submittedName>
</protein>
<evidence type="ECO:0000256" key="1">
    <source>
        <dbReference type="ARBA" id="ARBA00022448"/>
    </source>
</evidence>
<keyword evidence="9" id="KW-1185">Reference proteome</keyword>
<dbReference type="PANTHER" id="PTHR33751:SF9">
    <property type="entry name" value="CYTOCHROME C4"/>
    <property type="match status" value="1"/>
</dbReference>
<gene>
    <name evidence="8" type="ORF">IHQ68_13155</name>
</gene>
<evidence type="ECO:0000256" key="5">
    <source>
        <dbReference type="ARBA" id="ARBA00023004"/>
    </source>
</evidence>
<dbReference type="PROSITE" id="PS51007">
    <property type="entry name" value="CYTC"/>
    <property type="match status" value="3"/>
</dbReference>
<reference evidence="8" key="1">
    <citation type="submission" date="2020-10" db="EMBL/GenBank/DDBJ databases">
        <authorList>
            <person name="Abbas A."/>
            <person name="Razzaq R."/>
            <person name="Waqas M."/>
            <person name="Abbas N."/>
            <person name="Nielsen T.K."/>
            <person name="Hansen L.H."/>
            <person name="Hussain S."/>
            <person name="Shahid M."/>
        </authorList>
    </citation>
    <scope>NUCLEOTIDE SEQUENCE</scope>
    <source>
        <strain evidence="8">S14</strain>
    </source>
</reference>
<keyword evidence="5 6" id="KW-0408">Iron</keyword>
<dbReference type="RefSeq" id="WP_309392522.1">
    <property type="nucleotide sequence ID" value="NZ_JADBEO010000028.1"/>
</dbReference>
<name>A0ABU1DHM6_9HYPH</name>
<evidence type="ECO:0000256" key="3">
    <source>
        <dbReference type="ARBA" id="ARBA00022723"/>
    </source>
</evidence>
<dbReference type="InterPro" id="IPR050597">
    <property type="entry name" value="Cytochrome_c_Oxidase_Subunit"/>
</dbReference>
<evidence type="ECO:0000256" key="2">
    <source>
        <dbReference type="ARBA" id="ARBA00022617"/>
    </source>
</evidence>
<feature type="domain" description="Cytochrome c" evidence="7">
    <location>
        <begin position="75"/>
        <end position="162"/>
    </location>
</feature>
<dbReference type="InterPro" id="IPR009056">
    <property type="entry name" value="Cyt_c-like_dom"/>
</dbReference>
<evidence type="ECO:0000313" key="9">
    <source>
        <dbReference type="Proteomes" id="UP001181622"/>
    </source>
</evidence>
<dbReference type="Pfam" id="PF13442">
    <property type="entry name" value="Cytochrome_CBB3"/>
    <property type="match status" value="1"/>
</dbReference>
<accession>A0ABU1DHM6</accession>
<dbReference type="Proteomes" id="UP001181622">
    <property type="component" value="Unassembled WGS sequence"/>
</dbReference>
<dbReference type="EMBL" id="JADBEO010000028">
    <property type="protein sequence ID" value="MDR4307566.1"/>
    <property type="molecule type" value="Genomic_DNA"/>
</dbReference>
<organism evidence="8 9">
    <name type="scientific">Chelatococcus sambhunathii</name>
    <dbReference type="NCBI Taxonomy" id="363953"/>
    <lineage>
        <taxon>Bacteria</taxon>
        <taxon>Pseudomonadati</taxon>
        <taxon>Pseudomonadota</taxon>
        <taxon>Alphaproteobacteria</taxon>
        <taxon>Hyphomicrobiales</taxon>
        <taxon>Chelatococcaceae</taxon>
        <taxon>Chelatococcus</taxon>
    </lineage>
</organism>
<keyword evidence="2 6" id="KW-0349">Heme</keyword>
<keyword evidence="3 6" id="KW-0479">Metal-binding</keyword>
<dbReference type="Gene3D" id="1.10.760.10">
    <property type="entry name" value="Cytochrome c-like domain"/>
    <property type="match status" value="3"/>
</dbReference>
<proteinExistence type="predicted"/>
<sequence length="383" mass="41199">MKWRVDFFITPLRAALAALAVVGGVLAFGWSGLFNVAATSGHWPITDWFLHYVMINSVKTRSLAVETPNNLDDPALIARGAGHYASGCAGCHGAPGRPRNPVIREMVPTAPDLDPKIPTWEPKHLFWIVKNGVKYAGMPAWVSAEEREDEVWSVVAFLLKLPGMSDETYRRLAMGAENDGAVGGLTALAHRSQGPAPREDVLADCARCHGRDGMGRDGDAFPIIAGQSADYLYDALAAYAQNKRYSGIMEPAAARLPYSDLAAVAEHYAAQPRSAPAGAKPPDPALVARGEKIAREGLRDTGTPACANCHGPGSEARNPAYPKLAGQHASYLETQLRLWEKEHDSRGGGPFSEIMRKIAFGMTEADIKAVASYYASLPPTPEQ</sequence>
<keyword evidence="4" id="KW-0249">Electron transport</keyword>
<evidence type="ECO:0000256" key="6">
    <source>
        <dbReference type="PROSITE-ProRule" id="PRU00433"/>
    </source>
</evidence>
<comment type="caution">
    <text evidence="8">The sequence shown here is derived from an EMBL/GenBank/DDBJ whole genome shotgun (WGS) entry which is preliminary data.</text>
</comment>
<dbReference type="PANTHER" id="PTHR33751">
    <property type="entry name" value="CBB3-TYPE CYTOCHROME C OXIDASE SUBUNIT FIXP"/>
    <property type="match status" value="1"/>
</dbReference>
<keyword evidence="1" id="KW-0813">Transport</keyword>
<evidence type="ECO:0000256" key="4">
    <source>
        <dbReference type="ARBA" id="ARBA00022982"/>
    </source>
</evidence>
<feature type="domain" description="Cytochrome c" evidence="7">
    <location>
        <begin position="285"/>
        <end position="378"/>
    </location>
</feature>
<evidence type="ECO:0000313" key="8">
    <source>
        <dbReference type="EMBL" id="MDR4307566.1"/>
    </source>
</evidence>
<evidence type="ECO:0000259" key="7">
    <source>
        <dbReference type="PROSITE" id="PS51007"/>
    </source>
</evidence>
<dbReference type="SUPFAM" id="SSF46626">
    <property type="entry name" value="Cytochrome c"/>
    <property type="match status" value="3"/>
</dbReference>